<dbReference type="Pfam" id="PF04299">
    <property type="entry name" value="FMN_bind_2"/>
    <property type="match status" value="1"/>
</dbReference>
<keyword evidence="2" id="KW-1185">Reference proteome</keyword>
<proteinExistence type="predicted"/>
<organism evidence="1 2">
    <name type="scientific">Mucilaginibacter jinjuensis</name>
    <dbReference type="NCBI Taxonomy" id="1176721"/>
    <lineage>
        <taxon>Bacteria</taxon>
        <taxon>Pseudomonadati</taxon>
        <taxon>Bacteroidota</taxon>
        <taxon>Sphingobacteriia</taxon>
        <taxon>Sphingobacteriales</taxon>
        <taxon>Sphingobacteriaceae</taxon>
        <taxon>Mucilaginibacter</taxon>
    </lineage>
</organism>
<dbReference type="InterPro" id="IPR012349">
    <property type="entry name" value="Split_barrel_FMN-bd"/>
</dbReference>
<protein>
    <submittedName>
        <fullName evidence="1">FMN-binding negative transcriptional regulator</fullName>
    </submittedName>
</protein>
<dbReference type="RefSeq" id="WP_273628401.1">
    <property type="nucleotide sequence ID" value="NZ_CP117167.1"/>
</dbReference>
<dbReference type="EMBL" id="CP117167">
    <property type="protein sequence ID" value="WCT10255.1"/>
    <property type="molecule type" value="Genomic_DNA"/>
</dbReference>
<gene>
    <name evidence="1" type="ORF">PQO05_16080</name>
</gene>
<accession>A0ABY7T262</accession>
<dbReference type="PANTHER" id="PTHR35802:SF1">
    <property type="entry name" value="PROTEASE SYNTHASE AND SPORULATION PROTEIN PAI 2"/>
    <property type="match status" value="1"/>
</dbReference>
<dbReference type="PIRSF" id="PIRSF010372">
    <property type="entry name" value="PaiB"/>
    <property type="match status" value="1"/>
</dbReference>
<evidence type="ECO:0000313" key="1">
    <source>
        <dbReference type="EMBL" id="WCT10255.1"/>
    </source>
</evidence>
<dbReference type="SUPFAM" id="SSF50475">
    <property type="entry name" value="FMN-binding split barrel"/>
    <property type="match status" value="1"/>
</dbReference>
<evidence type="ECO:0000313" key="2">
    <source>
        <dbReference type="Proteomes" id="UP001216139"/>
    </source>
</evidence>
<dbReference type="InterPro" id="IPR007396">
    <property type="entry name" value="TR_PAI2-type"/>
</dbReference>
<dbReference type="Gene3D" id="2.30.110.10">
    <property type="entry name" value="Electron Transport, Fmn-binding Protein, Chain A"/>
    <property type="match status" value="1"/>
</dbReference>
<reference evidence="1 2" key="1">
    <citation type="submission" date="2023-02" db="EMBL/GenBank/DDBJ databases">
        <title>Genome sequence of Mucilaginibacter jinjuensis strain KACC 16571.</title>
        <authorList>
            <person name="Kim S."/>
            <person name="Heo J."/>
            <person name="Kwon S.-W."/>
        </authorList>
    </citation>
    <scope>NUCLEOTIDE SEQUENCE [LARGE SCALE GENOMIC DNA]</scope>
    <source>
        <strain evidence="1 2">KACC 16571</strain>
    </source>
</reference>
<dbReference type="PANTHER" id="PTHR35802">
    <property type="entry name" value="PROTEASE SYNTHASE AND SPORULATION PROTEIN PAI 2"/>
    <property type="match status" value="1"/>
</dbReference>
<sequence length="205" mass="23682">MYIPNNFRISDQQEAIDFIKRYSFGTLITTENGLPIATHVPFTIKQRDEQLILNSHISLANPQSKTLLNERVLVIFTEPHAYISPIHYEKELSVPTWNYLAVHAYGKVELIEDEQAKLVMLEEMIRFYNDIVYLEQWTKLPLDFKAKMAKGITAFNIVVDDLQGQKKLSQNKTPFEKENIINTLGKSTDTNEREIAAYMAKESGR</sequence>
<name>A0ABY7T262_9SPHI</name>
<dbReference type="Proteomes" id="UP001216139">
    <property type="component" value="Chromosome"/>
</dbReference>